<proteinExistence type="inferred from homology"/>
<evidence type="ECO:0000256" key="3">
    <source>
        <dbReference type="ARBA" id="ARBA00022692"/>
    </source>
</evidence>
<dbReference type="FunFam" id="1.20.1540.10:FF:000025">
    <property type="entry name" value="Putative rhomboid family"/>
    <property type="match status" value="1"/>
</dbReference>
<feature type="transmembrane region" description="Helical" evidence="8">
    <location>
        <begin position="518"/>
        <end position="537"/>
    </location>
</feature>
<dbReference type="AlphaFoldDB" id="A0A8S3ZAH5"/>
<name>A0A8S3ZAH5_9EUPU</name>
<dbReference type="GO" id="GO:0004252">
    <property type="term" value="F:serine-type endopeptidase activity"/>
    <property type="evidence" value="ECO:0007669"/>
    <property type="project" value="InterPro"/>
</dbReference>
<feature type="region of interest" description="Disordered" evidence="7">
    <location>
        <begin position="91"/>
        <end position="118"/>
    </location>
</feature>
<keyword evidence="4" id="KW-0256">Endoplasmic reticulum</keyword>
<feature type="non-terminal residue" evidence="10">
    <location>
        <position position="633"/>
    </location>
</feature>
<dbReference type="OrthoDB" id="2146116at2759"/>
<comment type="caution">
    <text evidence="10">The sequence shown here is derived from an EMBL/GenBank/DDBJ whole genome shotgun (WGS) entry which is preliminary data.</text>
</comment>
<dbReference type="Gene3D" id="1.20.1540.10">
    <property type="entry name" value="Rhomboid-like"/>
    <property type="match status" value="1"/>
</dbReference>
<dbReference type="GO" id="GO:0005789">
    <property type="term" value="C:endoplasmic reticulum membrane"/>
    <property type="evidence" value="ECO:0007669"/>
    <property type="project" value="UniProtKB-SubCell"/>
</dbReference>
<evidence type="ECO:0000313" key="11">
    <source>
        <dbReference type="Proteomes" id="UP000678393"/>
    </source>
</evidence>
<evidence type="ECO:0000256" key="8">
    <source>
        <dbReference type="SAM" id="Phobius"/>
    </source>
</evidence>
<dbReference type="InterPro" id="IPR022764">
    <property type="entry name" value="Peptidase_S54_rhomboid_dom"/>
</dbReference>
<gene>
    <name evidence="10" type="ORF">CUNI_LOCUS12132</name>
</gene>
<dbReference type="GO" id="GO:0050708">
    <property type="term" value="P:regulation of protein secretion"/>
    <property type="evidence" value="ECO:0007669"/>
    <property type="project" value="TreeGrafter"/>
</dbReference>
<evidence type="ECO:0000259" key="9">
    <source>
        <dbReference type="Pfam" id="PF01694"/>
    </source>
</evidence>
<evidence type="ECO:0000256" key="2">
    <source>
        <dbReference type="ARBA" id="ARBA00009045"/>
    </source>
</evidence>
<protein>
    <recommendedName>
        <fullName evidence="9">Peptidase S54 rhomboid domain-containing protein</fullName>
    </recommendedName>
</protein>
<dbReference type="PANTHER" id="PTHR45965:SF3">
    <property type="entry name" value="INACTIVE RHOMBOID PROTEIN 1"/>
    <property type="match status" value="1"/>
</dbReference>
<feature type="transmembrane region" description="Helical" evidence="8">
    <location>
        <begin position="430"/>
        <end position="450"/>
    </location>
</feature>
<dbReference type="InterPro" id="IPR051512">
    <property type="entry name" value="Inactive_Rhomboid"/>
</dbReference>
<reference evidence="10" key="1">
    <citation type="submission" date="2021-04" db="EMBL/GenBank/DDBJ databases">
        <authorList>
            <consortium name="Molecular Ecology Group"/>
        </authorList>
    </citation>
    <scope>NUCLEOTIDE SEQUENCE</scope>
</reference>
<keyword evidence="11" id="KW-1185">Reference proteome</keyword>
<keyword evidence="3 8" id="KW-0812">Transmembrane</keyword>
<organism evidence="10 11">
    <name type="scientific">Candidula unifasciata</name>
    <dbReference type="NCBI Taxonomy" id="100452"/>
    <lineage>
        <taxon>Eukaryota</taxon>
        <taxon>Metazoa</taxon>
        <taxon>Spiralia</taxon>
        <taxon>Lophotrochozoa</taxon>
        <taxon>Mollusca</taxon>
        <taxon>Gastropoda</taxon>
        <taxon>Heterobranchia</taxon>
        <taxon>Euthyneura</taxon>
        <taxon>Panpulmonata</taxon>
        <taxon>Eupulmonata</taxon>
        <taxon>Stylommatophora</taxon>
        <taxon>Helicina</taxon>
        <taxon>Helicoidea</taxon>
        <taxon>Geomitridae</taxon>
        <taxon>Candidula</taxon>
    </lineage>
</organism>
<dbReference type="Proteomes" id="UP000678393">
    <property type="component" value="Unassembled WGS sequence"/>
</dbReference>
<evidence type="ECO:0000256" key="1">
    <source>
        <dbReference type="ARBA" id="ARBA00004477"/>
    </source>
</evidence>
<dbReference type="SUPFAM" id="SSF144091">
    <property type="entry name" value="Rhomboid-like"/>
    <property type="match status" value="1"/>
</dbReference>
<comment type="subcellular location">
    <subcellularLocation>
        <location evidence="1">Endoplasmic reticulum membrane</location>
        <topology evidence="1">Multi-pass membrane protein</topology>
    </subcellularLocation>
</comment>
<evidence type="ECO:0000256" key="5">
    <source>
        <dbReference type="ARBA" id="ARBA00022989"/>
    </source>
</evidence>
<dbReference type="Pfam" id="PF01694">
    <property type="entry name" value="Rhomboid"/>
    <property type="match status" value="1"/>
</dbReference>
<feature type="compositionally biased region" description="Basic and acidic residues" evidence="7">
    <location>
        <begin position="99"/>
        <end position="118"/>
    </location>
</feature>
<sequence>HIGKSTERFFVLEENNDESVAAWEHRRIRMASSIGNGIKENYLKTSKTDLAAFVESSSRDTVKTGILLDPNRKRRKKSVLLLSLTALGNLTKTRPGGKTTDRKGASRRSLSEQPREADEKDIVTAIKETVVAMTNRGRRRRFGIGIVGEFFERKVRGSIIKSVKPQIDNLDDNRPYFSYWVTFVQTVIMLTAIIVYGHAPIGIGVSTVTGSVDMPNLAIQTEHRMEVENLWIGPRQVLMSLQLTPPSTCLRFVPFTCGVGVIIVWDLRMQSIYFLGLGELKYLLSGTWGNVLSTWLKWSSDNPGPDGRVSGSVCGQDPRYCNNPSSSAPFDWPDEITKWPICQETTPINQSLAHMKNRHMHCELLGRPCCTGIQGECIITTVDHCQLLRGFFHGEAALCSQVNCIQEICGMIPFAQEKMPDQFYRLFSSLFLHGGVVHLGMSIVFQMWIMRDLEKLLGTIRMITIYFGSGVAGNLASCTFLPYAVEVGPSGAHFGVAACLFVEVIQSYQMFKHPHLAIMKLCLPIGLLFLLGLFPWVDNWAHLFGFFFGFLLAFSLMPYVTFGHFDRRRKLITVFACLGASVVLFAMLIVIFYFAPLTDCQWCLYFNCIPLTAEFCDNMSVRLKTNSSYYKLV</sequence>
<keyword evidence="6 8" id="KW-0472">Membrane</keyword>
<evidence type="ECO:0000256" key="7">
    <source>
        <dbReference type="SAM" id="MobiDB-lite"/>
    </source>
</evidence>
<accession>A0A8S3ZAH5</accession>
<keyword evidence="5 8" id="KW-1133">Transmembrane helix</keyword>
<dbReference type="EMBL" id="CAJHNH020002391">
    <property type="protein sequence ID" value="CAG5126574.1"/>
    <property type="molecule type" value="Genomic_DNA"/>
</dbReference>
<feature type="transmembrane region" description="Helical" evidence="8">
    <location>
        <begin position="574"/>
        <end position="595"/>
    </location>
</feature>
<dbReference type="PANTHER" id="PTHR45965">
    <property type="entry name" value="INACTIVE RHOMBOID PROTEIN"/>
    <property type="match status" value="1"/>
</dbReference>
<evidence type="ECO:0000256" key="6">
    <source>
        <dbReference type="ARBA" id="ARBA00023136"/>
    </source>
</evidence>
<comment type="similarity">
    <text evidence="2">Belongs to the peptidase S54 family.</text>
</comment>
<evidence type="ECO:0000256" key="4">
    <source>
        <dbReference type="ARBA" id="ARBA00022824"/>
    </source>
</evidence>
<evidence type="ECO:0000313" key="10">
    <source>
        <dbReference type="EMBL" id="CAG5126574.1"/>
    </source>
</evidence>
<dbReference type="InterPro" id="IPR035952">
    <property type="entry name" value="Rhomboid-like_sf"/>
</dbReference>
<feature type="transmembrane region" description="Helical" evidence="8">
    <location>
        <begin position="462"/>
        <end position="485"/>
    </location>
</feature>
<feature type="domain" description="Peptidase S54 rhomboid" evidence="9">
    <location>
        <begin position="421"/>
        <end position="557"/>
    </location>
</feature>
<feature type="transmembrane region" description="Helical" evidence="8">
    <location>
        <begin position="543"/>
        <end position="562"/>
    </location>
</feature>
<dbReference type="GO" id="GO:0042058">
    <property type="term" value="P:regulation of epidermal growth factor receptor signaling pathway"/>
    <property type="evidence" value="ECO:0007669"/>
    <property type="project" value="TreeGrafter"/>
</dbReference>